<protein>
    <submittedName>
        <fullName evidence="1">Uncharacterized protein</fullName>
    </submittedName>
</protein>
<dbReference type="Proteomes" id="UP000483820">
    <property type="component" value="Chromosome III"/>
</dbReference>
<gene>
    <name evidence="1" type="ORF">GCK72_009365</name>
</gene>
<comment type="caution">
    <text evidence="1">The sequence shown here is derived from an EMBL/GenBank/DDBJ whole genome shotgun (WGS) entry which is preliminary data.</text>
</comment>
<dbReference type="GeneID" id="78774885"/>
<reference evidence="1 2" key="1">
    <citation type="submission" date="2019-12" db="EMBL/GenBank/DDBJ databases">
        <title>Chromosome-level assembly of the Caenorhabditis remanei genome.</title>
        <authorList>
            <person name="Teterina A.A."/>
            <person name="Willis J.H."/>
            <person name="Phillips P.C."/>
        </authorList>
    </citation>
    <scope>NUCLEOTIDE SEQUENCE [LARGE SCALE GENOMIC DNA]</scope>
    <source>
        <strain evidence="1 2">PX506</strain>
        <tissue evidence="1">Whole organism</tissue>
    </source>
</reference>
<dbReference type="KEGG" id="crq:GCK72_009365"/>
<dbReference type="AlphaFoldDB" id="A0A2P4VTU2"/>
<proteinExistence type="predicted"/>
<accession>A0A2P4VTU2</accession>
<dbReference type="CTD" id="78774885"/>
<evidence type="ECO:0000313" key="1">
    <source>
        <dbReference type="EMBL" id="KAF1761111.1"/>
    </source>
</evidence>
<name>A0A2P4VTU2_CAERE</name>
<sequence>MNKPKQDWGAYYYQGKRKNGKTRLMLDVVHQMNQAVPTFNELFDEESFYVFVFLVIVLAILFVIIMAKCCKVKITEYDIDIDREWRDMTPANPFRFPWDDAKKNEQAKLKKD</sequence>
<evidence type="ECO:0000313" key="2">
    <source>
        <dbReference type="Proteomes" id="UP000483820"/>
    </source>
</evidence>
<organism evidence="1 2">
    <name type="scientific">Caenorhabditis remanei</name>
    <name type="common">Caenorhabditis vulgaris</name>
    <dbReference type="NCBI Taxonomy" id="31234"/>
    <lineage>
        <taxon>Eukaryota</taxon>
        <taxon>Metazoa</taxon>
        <taxon>Ecdysozoa</taxon>
        <taxon>Nematoda</taxon>
        <taxon>Chromadorea</taxon>
        <taxon>Rhabditida</taxon>
        <taxon>Rhabditina</taxon>
        <taxon>Rhabditomorpha</taxon>
        <taxon>Rhabditoidea</taxon>
        <taxon>Rhabditidae</taxon>
        <taxon>Peloderinae</taxon>
        <taxon>Caenorhabditis</taxon>
    </lineage>
</organism>
<dbReference type="EMBL" id="WUAV01000003">
    <property type="protein sequence ID" value="KAF1761111.1"/>
    <property type="molecule type" value="Genomic_DNA"/>
</dbReference>
<dbReference type="RefSeq" id="XP_053586924.1">
    <property type="nucleotide sequence ID" value="XM_053727347.1"/>
</dbReference>